<name>A0A7J0EQE4_9ERIC</name>
<proteinExistence type="predicted"/>
<keyword evidence="2" id="KW-1185">Reference proteome</keyword>
<organism evidence="1 2">
    <name type="scientific">Actinidia rufa</name>
    <dbReference type="NCBI Taxonomy" id="165716"/>
    <lineage>
        <taxon>Eukaryota</taxon>
        <taxon>Viridiplantae</taxon>
        <taxon>Streptophyta</taxon>
        <taxon>Embryophyta</taxon>
        <taxon>Tracheophyta</taxon>
        <taxon>Spermatophyta</taxon>
        <taxon>Magnoliopsida</taxon>
        <taxon>eudicotyledons</taxon>
        <taxon>Gunneridae</taxon>
        <taxon>Pentapetalae</taxon>
        <taxon>asterids</taxon>
        <taxon>Ericales</taxon>
        <taxon>Actinidiaceae</taxon>
        <taxon>Actinidia</taxon>
    </lineage>
</organism>
<evidence type="ECO:0000313" key="1">
    <source>
        <dbReference type="EMBL" id="GFY88239.1"/>
    </source>
</evidence>
<reference evidence="1 2" key="1">
    <citation type="submission" date="2019-07" db="EMBL/GenBank/DDBJ databases">
        <title>De Novo Assembly of kiwifruit Actinidia rufa.</title>
        <authorList>
            <person name="Sugita-Konishi S."/>
            <person name="Sato K."/>
            <person name="Mori E."/>
            <person name="Abe Y."/>
            <person name="Kisaki G."/>
            <person name="Hamano K."/>
            <person name="Suezawa K."/>
            <person name="Otani M."/>
            <person name="Fukuda T."/>
            <person name="Manabe T."/>
            <person name="Gomi K."/>
            <person name="Tabuchi M."/>
            <person name="Akimitsu K."/>
            <person name="Kataoka I."/>
        </authorList>
    </citation>
    <scope>NUCLEOTIDE SEQUENCE [LARGE SCALE GENOMIC DNA]</scope>
    <source>
        <strain evidence="2">cv. Fuchu</strain>
    </source>
</reference>
<dbReference type="Proteomes" id="UP000585474">
    <property type="component" value="Unassembled WGS sequence"/>
</dbReference>
<protein>
    <submittedName>
        <fullName evidence="1">Root hair specific 2</fullName>
    </submittedName>
</protein>
<dbReference type="OrthoDB" id="10539504at2759"/>
<dbReference type="AlphaFoldDB" id="A0A7J0EQE4"/>
<accession>A0A7J0EQE4</accession>
<gene>
    <name evidence="1" type="ORF">Acr_06g0001790</name>
</gene>
<dbReference type="EMBL" id="BJWL01000006">
    <property type="protein sequence ID" value="GFY88239.1"/>
    <property type="molecule type" value="Genomic_DNA"/>
</dbReference>
<comment type="caution">
    <text evidence="1">The sequence shown here is derived from an EMBL/GenBank/DDBJ whole genome shotgun (WGS) entry which is preliminary data.</text>
</comment>
<sequence length="70" mass="7872">MVPTWPAKTWVTAPSEYWQTAVKMAGPARNHSFFDSTKNSPKKSLGLWIGLMSSSSATNDDDREEIDLRK</sequence>
<evidence type="ECO:0000313" key="2">
    <source>
        <dbReference type="Proteomes" id="UP000585474"/>
    </source>
</evidence>